<keyword evidence="7" id="KW-1185">Reference proteome</keyword>
<dbReference type="Pfam" id="PF00488">
    <property type="entry name" value="MutS_V"/>
    <property type="match status" value="1"/>
</dbReference>
<dbReference type="PROSITE" id="PS00486">
    <property type="entry name" value="DNA_MISMATCH_REPAIR_2"/>
    <property type="match status" value="1"/>
</dbReference>
<dbReference type="InterPro" id="IPR000432">
    <property type="entry name" value="DNA_mismatch_repair_MutS_C"/>
</dbReference>
<dbReference type="PANTHER" id="PTHR11361">
    <property type="entry name" value="DNA MISMATCH REPAIR PROTEIN MUTS FAMILY MEMBER"/>
    <property type="match status" value="1"/>
</dbReference>
<dbReference type="EMBL" id="JABCKI010005748">
    <property type="protein sequence ID" value="KAG5638725.1"/>
    <property type="molecule type" value="Genomic_DNA"/>
</dbReference>
<dbReference type="SMART" id="SM00534">
    <property type="entry name" value="MUTSac"/>
    <property type="match status" value="1"/>
</dbReference>
<dbReference type="AlphaFoldDB" id="A0A9P7G0R6"/>
<evidence type="ECO:0000256" key="2">
    <source>
        <dbReference type="ARBA" id="ARBA00022741"/>
    </source>
</evidence>
<dbReference type="SUPFAM" id="SSF48334">
    <property type="entry name" value="DNA repair protein MutS, domain III"/>
    <property type="match status" value="1"/>
</dbReference>
<dbReference type="GO" id="GO:0005634">
    <property type="term" value="C:nucleus"/>
    <property type="evidence" value="ECO:0007669"/>
    <property type="project" value="TreeGrafter"/>
</dbReference>
<dbReference type="GO" id="GO:0030983">
    <property type="term" value="F:mismatched DNA binding"/>
    <property type="evidence" value="ECO:0007669"/>
    <property type="project" value="InterPro"/>
</dbReference>
<feature type="domain" description="DNA mismatch repair proteins mutS family" evidence="5">
    <location>
        <begin position="202"/>
        <end position="218"/>
    </location>
</feature>
<sequence>MHDMDIHIGDLHSSIVDHEIEIIQGLLDEILVHDVAIGDACHVCAELDCLLSFAEASRMNDYHRPQMVEDNIIDIRQGRHPLQDQVIDTFVPNDARLVGGAGMGVTFHSPDDSEDAEAEWNSILLCTGANACGKSVYLKQIAIIQYMAQIGCFVPAESATLGIVDKIFTRISTRESVSRVQSAFMIDLNQVSLALRNCTARSLILLDEFGKGTLSADGAGLFCGVLKHLLARGAACPKVLAATHFHDVFRTDLLDPLRTPIAFRHMQIMFTSSDGLPLHTSDLSTTNSDTLSSEVKTDVGGVRRVGAGEKITYLYRVAEGLSLESHAAKCAEIFGVPTRLVQRAQYVSHLISMHELGQLLDEGMGEKERLDLEDAEAVCREFLAWDLDALDQDADAKTMLARCLGRKSDEDEIMEVED</sequence>
<dbReference type="GO" id="GO:0051026">
    <property type="term" value="P:chiasma assembly"/>
    <property type="evidence" value="ECO:0007669"/>
    <property type="project" value="TreeGrafter"/>
</dbReference>
<evidence type="ECO:0000259" key="5">
    <source>
        <dbReference type="PROSITE" id="PS00486"/>
    </source>
</evidence>
<dbReference type="Gene3D" id="3.40.50.300">
    <property type="entry name" value="P-loop containing nucleotide triphosphate hydrolases"/>
    <property type="match status" value="1"/>
</dbReference>
<protein>
    <recommendedName>
        <fullName evidence="5">DNA mismatch repair proteins mutS family domain-containing protein</fullName>
    </recommendedName>
</protein>
<evidence type="ECO:0000313" key="6">
    <source>
        <dbReference type="EMBL" id="KAG5638725.1"/>
    </source>
</evidence>
<keyword evidence="4" id="KW-0238">DNA-binding</keyword>
<organism evidence="6 7">
    <name type="scientific">Sphagnurus paluster</name>
    <dbReference type="NCBI Taxonomy" id="117069"/>
    <lineage>
        <taxon>Eukaryota</taxon>
        <taxon>Fungi</taxon>
        <taxon>Dikarya</taxon>
        <taxon>Basidiomycota</taxon>
        <taxon>Agaricomycotina</taxon>
        <taxon>Agaricomycetes</taxon>
        <taxon>Agaricomycetidae</taxon>
        <taxon>Agaricales</taxon>
        <taxon>Tricholomatineae</taxon>
        <taxon>Lyophyllaceae</taxon>
        <taxon>Sphagnurus</taxon>
    </lineage>
</organism>
<evidence type="ECO:0000256" key="3">
    <source>
        <dbReference type="ARBA" id="ARBA00022840"/>
    </source>
</evidence>
<dbReference type="InterPro" id="IPR027417">
    <property type="entry name" value="P-loop_NTPase"/>
</dbReference>
<dbReference type="Proteomes" id="UP000717328">
    <property type="component" value="Unassembled WGS sequence"/>
</dbReference>
<comment type="caution">
    <text evidence="6">The sequence shown here is derived from an EMBL/GenBank/DDBJ whole genome shotgun (WGS) entry which is preliminary data.</text>
</comment>
<dbReference type="InterPro" id="IPR036187">
    <property type="entry name" value="DNA_mismatch_repair_MutS_sf"/>
</dbReference>
<dbReference type="GO" id="GO:0140664">
    <property type="term" value="F:ATP-dependent DNA damage sensor activity"/>
    <property type="evidence" value="ECO:0007669"/>
    <property type="project" value="InterPro"/>
</dbReference>
<dbReference type="GO" id="GO:0006298">
    <property type="term" value="P:mismatch repair"/>
    <property type="evidence" value="ECO:0007669"/>
    <property type="project" value="InterPro"/>
</dbReference>
<reference evidence="6" key="1">
    <citation type="submission" date="2021-02" db="EMBL/GenBank/DDBJ databases">
        <authorList>
            <person name="Nieuwenhuis M."/>
            <person name="Van De Peppel L.J.J."/>
        </authorList>
    </citation>
    <scope>NUCLEOTIDE SEQUENCE</scope>
    <source>
        <strain evidence="6">D49</strain>
    </source>
</reference>
<name>A0A9P7G0R6_9AGAR</name>
<dbReference type="CDD" id="cd03281">
    <property type="entry name" value="ABC_MSH5_euk"/>
    <property type="match status" value="1"/>
</dbReference>
<reference evidence="6" key="2">
    <citation type="submission" date="2021-10" db="EMBL/GenBank/DDBJ databases">
        <title>Phylogenomics reveals ancestral predisposition of the termite-cultivated fungus Termitomyces towards a domesticated lifestyle.</title>
        <authorList>
            <person name="Auxier B."/>
            <person name="Grum-Grzhimaylo A."/>
            <person name="Cardenas M.E."/>
            <person name="Lodge J.D."/>
            <person name="Laessoe T."/>
            <person name="Pedersen O."/>
            <person name="Smith M.E."/>
            <person name="Kuyper T.W."/>
            <person name="Franco-Molano E.A."/>
            <person name="Baroni T.J."/>
            <person name="Aanen D.K."/>
        </authorList>
    </citation>
    <scope>NUCLEOTIDE SEQUENCE</scope>
    <source>
        <strain evidence="6">D49</strain>
    </source>
</reference>
<gene>
    <name evidence="6" type="ORF">H0H81_010708</name>
</gene>
<keyword evidence="2" id="KW-0547">Nucleotide-binding</keyword>
<dbReference type="SUPFAM" id="SSF52540">
    <property type="entry name" value="P-loop containing nucleoside triphosphate hydrolases"/>
    <property type="match status" value="1"/>
</dbReference>
<evidence type="ECO:0000256" key="4">
    <source>
        <dbReference type="ARBA" id="ARBA00023125"/>
    </source>
</evidence>
<keyword evidence="3" id="KW-0067">ATP-binding</keyword>
<dbReference type="OrthoDB" id="29596at2759"/>
<accession>A0A9P7G0R6</accession>
<evidence type="ECO:0000313" key="7">
    <source>
        <dbReference type="Proteomes" id="UP000717328"/>
    </source>
</evidence>
<dbReference type="InterPro" id="IPR045076">
    <property type="entry name" value="MutS"/>
</dbReference>
<dbReference type="GO" id="GO:0005524">
    <property type="term" value="F:ATP binding"/>
    <property type="evidence" value="ECO:0007669"/>
    <property type="project" value="UniProtKB-KW"/>
</dbReference>
<evidence type="ECO:0000256" key="1">
    <source>
        <dbReference type="ARBA" id="ARBA00006271"/>
    </source>
</evidence>
<comment type="similarity">
    <text evidence="1">Belongs to the DNA mismatch repair MutS family.</text>
</comment>
<dbReference type="PANTHER" id="PTHR11361:SF20">
    <property type="entry name" value="MUTS PROTEIN HOMOLOG 5"/>
    <property type="match status" value="1"/>
</dbReference>
<proteinExistence type="inferred from homology"/>